<reference evidence="1 2" key="1">
    <citation type="journal article" date="2016" name="Mol. Biol. Evol.">
        <title>Genome-Wide Survey of Gut Fungi (Harpellales) Reveals the First Horizontally Transferred Ubiquitin Gene from a Mosquito Host.</title>
        <authorList>
            <person name="Wang Y."/>
            <person name="White M.M."/>
            <person name="Kvist S."/>
            <person name="Moncalvo J.M."/>
        </authorList>
    </citation>
    <scope>NUCLEOTIDE SEQUENCE [LARGE SCALE GENOMIC DNA]</scope>
    <source>
        <strain evidence="1 2">ALG-7-W6</strain>
    </source>
</reference>
<evidence type="ECO:0000313" key="1">
    <source>
        <dbReference type="EMBL" id="OLY79913.1"/>
    </source>
</evidence>
<evidence type="ECO:0008006" key="3">
    <source>
        <dbReference type="Google" id="ProtNLM"/>
    </source>
</evidence>
<protein>
    <recommendedName>
        <fullName evidence="3">Myb-like domain-containing protein</fullName>
    </recommendedName>
</protein>
<comment type="caution">
    <text evidence="1">The sequence shown here is derived from an EMBL/GenBank/DDBJ whole genome shotgun (WGS) entry which is preliminary data.</text>
</comment>
<dbReference type="InterPro" id="IPR009057">
    <property type="entry name" value="Homeodomain-like_sf"/>
</dbReference>
<evidence type="ECO:0000313" key="2">
    <source>
        <dbReference type="Proteomes" id="UP000187455"/>
    </source>
</evidence>
<dbReference type="AlphaFoldDB" id="A0A1R0GSP1"/>
<dbReference type="EMBL" id="LSSL01003981">
    <property type="protein sequence ID" value="OLY79913.1"/>
    <property type="molecule type" value="Genomic_DNA"/>
</dbReference>
<accession>A0A1R0GSP1</accession>
<gene>
    <name evidence="1" type="ORF">AYI68_g6005</name>
</gene>
<sequence>MHYYHLFQTSNRDLKYVIEPLKKKYPLTPEIISKNQIGLLALEALEISGKKIIWHDISSVVRSRISQSCLVKWRRLADKYNRLNLYGKPEPFSTKNLKTLQELVKKYGPLWNKFLLIFPQYTDSQLYYIYRKHSREN</sequence>
<name>A0A1R0GSP1_9FUNG</name>
<dbReference type="Proteomes" id="UP000187455">
    <property type="component" value="Unassembled WGS sequence"/>
</dbReference>
<organism evidence="1 2">
    <name type="scientific">Smittium mucronatum</name>
    <dbReference type="NCBI Taxonomy" id="133383"/>
    <lineage>
        <taxon>Eukaryota</taxon>
        <taxon>Fungi</taxon>
        <taxon>Fungi incertae sedis</taxon>
        <taxon>Zoopagomycota</taxon>
        <taxon>Kickxellomycotina</taxon>
        <taxon>Harpellomycetes</taxon>
        <taxon>Harpellales</taxon>
        <taxon>Legeriomycetaceae</taxon>
        <taxon>Smittium</taxon>
    </lineage>
</organism>
<proteinExistence type="predicted"/>
<keyword evidence="2" id="KW-1185">Reference proteome</keyword>
<dbReference type="SUPFAM" id="SSF46689">
    <property type="entry name" value="Homeodomain-like"/>
    <property type="match status" value="1"/>
</dbReference>